<dbReference type="Proteomes" id="UP001165064">
    <property type="component" value="Unassembled WGS sequence"/>
</dbReference>
<keyword evidence="2" id="KW-1185">Reference proteome</keyword>
<dbReference type="EMBL" id="BSXS01002355">
    <property type="protein sequence ID" value="GME78860.1"/>
    <property type="molecule type" value="Genomic_DNA"/>
</dbReference>
<organism evidence="1 2">
    <name type="scientific">Ambrosiozyma monospora</name>
    <name type="common">Yeast</name>
    <name type="synonym">Endomycopsis monosporus</name>
    <dbReference type="NCBI Taxonomy" id="43982"/>
    <lineage>
        <taxon>Eukaryota</taxon>
        <taxon>Fungi</taxon>
        <taxon>Dikarya</taxon>
        <taxon>Ascomycota</taxon>
        <taxon>Saccharomycotina</taxon>
        <taxon>Pichiomycetes</taxon>
        <taxon>Pichiales</taxon>
        <taxon>Pichiaceae</taxon>
        <taxon>Ambrosiozyma</taxon>
    </lineage>
</organism>
<reference evidence="1" key="1">
    <citation type="submission" date="2023-04" db="EMBL/GenBank/DDBJ databases">
        <title>Ambrosiozyma monospora NBRC 10751.</title>
        <authorList>
            <person name="Ichikawa N."/>
            <person name="Sato H."/>
            <person name="Tonouchi N."/>
        </authorList>
    </citation>
    <scope>NUCLEOTIDE SEQUENCE</scope>
    <source>
        <strain evidence="1">NBRC 10751</strain>
    </source>
</reference>
<gene>
    <name evidence="1" type="ORF">Amon02_000364400</name>
</gene>
<accession>A0ACB5T0W0</accession>
<protein>
    <submittedName>
        <fullName evidence="1">Unnamed protein product</fullName>
    </submittedName>
</protein>
<sequence>MMLCTALTAAISNDASAPQDSINELTGISYDDLNNSAGILFVAIGFSCWLFAPFASMLGRRIGLILGMVFSVAGSIWFGAIKTTGDVYGSQLFIGIAEGSTEALVPFCLASIFFRHQLGSVITMYVLSYALGTYLGPLIANYVSIADTFRWVGWSGAIASAITLLLVFFLFEEDLFDYSLYQSHRDNLLMKFSLMQKGIRTNDADIELGYHELPWSVGQRLAPVTINAHQNHDIGSFCRQYFRLLYVNLKTIYFPPVLLAGLNWGLQSAILSFYLTTEDTYLYDPPFNYSGSKVALMNIPCLIGAVIGCLYAGSLTDYFILWVARRKKGVVESEYRLVFNFLSGILGCAGLLMFGFGISKNLDWRVHYIGLGLIGYLFSSSCNITMLYVIDTYDQLILESLAMVGLINNIIGCIFTFACSPWLDSSGTQNTYIALAVITVGVMFSAIPFMIWGKNWRKATKKAYIDLVEARDAY</sequence>
<evidence type="ECO:0000313" key="2">
    <source>
        <dbReference type="Proteomes" id="UP001165064"/>
    </source>
</evidence>
<comment type="caution">
    <text evidence="1">The sequence shown here is derived from an EMBL/GenBank/DDBJ whole genome shotgun (WGS) entry which is preliminary data.</text>
</comment>
<proteinExistence type="predicted"/>
<name>A0ACB5T0W0_AMBMO</name>
<evidence type="ECO:0000313" key="1">
    <source>
        <dbReference type="EMBL" id="GME78860.1"/>
    </source>
</evidence>